<evidence type="ECO:0000313" key="2">
    <source>
        <dbReference type="Proteomes" id="UP001145050"/>
    </source>
</evidence>
<name>A0A9X3WQR7_9BACI</name>
<reference evidence="1" key="1">
    <citation type="submission" date="2022-06" db="EMBL/GenBank/DDBJ databases">
        <title>Aquibacillus sp. a new bacterium isolated from soil saline samples.</title>
        <authorList>
            <person name="Galisteo C."/>
            <person name="De La Haba R."/>
            <person name="Sanchez-Porro C."/>
            <person name="Ventosa A."/>
        </authorList>
    </citation>
    <scope>NUCLEOTIDE SEQUENCE</scope>
    <source>
        <strain evidence="1">3ASR75-11</strain>
    </source>
</reference>
<protein>
    <submittedName>
        <fullName evidence="1">Uncharacterized protein</fullName>
    </submittedName>
</protein>
<proteinExistence type="predicted"/>
<dbReference type="RefSeq" id="WP_272436166.1">
    <property type="nucleotide sequence ID" value="NZ_JAMQKB010000005.1"/>
</dbReference>
<sequence>MTFDFYTVNSQFTIGENTVARNGEVIAEGNIFLFQLLFGFPAILMVSQNPSEKPKIIRTSQVKSVLPIYEFFDGQQQPLKQTFKIVFEKENKKNSFTVLAVDLAHALQLVRGLYDNPKVLSTTLIGKAEKSSNRGNAVC</sequence>
<keyword evidence="2" id="KW-1185">Reference proteome</keyword>
<dbReference type="Proteomes" id="UP001145050">
    <property type="component" value="Unassembled WGS sequence"/>
</dbReference>
<accession>A0A9X3WQR7</accession>
<gene>
    <name evidence="1" type="ORF">NC797_07560</name>
</gene>
<dbReference type="AlphaFoldDB" id="A0A9X3WQR7"/>
<organism evidence="1 2">
    <name type="scientific">Terrihalobacillus insolitus</name>
    <dbReference type="NCBI Taxonomy" id="2950438"/>
    <lineage>
        <taxon>Bacteria</taxon>
        <taxon>Bacillati</taxon>
        <taxon>Bacillota</taxon>
        <taxon>Bacilli</taxon>
        <taxon>Bacillales</taxon>
        <taxon>Bacillaceae</taxon>
        <taxon>Terrihalobacillus</taxon>
    </lineage>
</organism>
<dbReference type="EMBL" id="JAMQKB010000005">
    <property type="protein sequence ID" value="MDC3424362.1"/>
    <property type="molecule type" value="Genomic_DNA"/>
</dbReference>
<comment type="caution">
    <text evidence="1">The sequence shown here is derived from an EMBL/GenBank/DDBJ whole genome shotgun (WGS) entry which is preliminary data.</text>
</comment>
<evidence type="ECO:0000313" key="1">
    <source>
        <dbReference type="EMBL" id="MDC3424362.1"/>
    </source>
</evidence>